<comment type="caution">
    <text evidence="2">The sequence shown here is derived from an EMBL/GenBank/DDBJ whole genome shotgun (WGS) entry which is preliminary data.</text>
</comment>
<dbReference type="EMBL" id="SMOL01000695">
    <property type="protein sequence ID" value="KAB2602834.1"/>
    <property type="molecule type" value="Genomic_DNA"/>
</dbReference>
<dbReference type="PANTHER" id="PTHR33321">
    <property type="match status" value="1"/>
</dbReference>
<evidence type="ECO:0000313" key="2">
    <source>
        <dbReference type="EMBL" id="KAB2602834.1"/>
    </source>
</evidence>
<dbReference type="AlphaFoldDB" id="A0A5N5FX17"/>
<keyword evidence="1" id="KW-0732">Signal</keyword>
<feature type="signal peptide" evidence="1">
    <location>
        <begin position="1"/>
        <end position="26"/>
    </location>
</feature>
<evidence type="ECO:0000256" key="1">
    <source>
        <dbReference type="SAM" id="SignalP"/>
    </source>
</evidence>
<reference evidence="2 3" key="1">
    <citation type="submission" date="2019-09" db="EMBL/GenBank/DDBJ databases">
        <authorList>
            <person name="Ou C."/>
        </authorList>
    </citation>
    <scope>NUCLEOTIDE SEQUENCE [LARGE SCALE GENOMIC DNA]</scope>
    <source>
        <strain evidence="2">S2</strain>
        <tissue evidence="2">Leaf</tissue>
    </source>
</reference>
<dbReference type="PANTHER" id="PTHR33321:SF12">
    <property type="entry name" value="PLANT BASIC SECRETORY PROTEIN (BSP) FAMILY PROTEIN"/>
    <property type="match status" value="1"/>
</dbReference>
<reference evidence="2 3" key="3">
    <citation type="submission" date="2019-11" db="EMBL/GenBank/DDBJ databases">
        <title>A de novo genome assembly of a pear dwarfing rootstock.</title>
        <authorList>
            <person name="Wang F."/>
            <person name="Wang J."/>
            <person name="Li S."/>
            <person name="Zhang Y."/>
            <person name="Fang M."/>
            <person name="Ma L."/>
            <person name="Zhao Y."/>
            <person name="Jiang S."/>
        </authorList>
    </citation>
    <scope>NUCLEOTIDE SEQUENCE [LARGE SCALE GENOMIC DNA]</scope>
    <source>
        <strain evidence="2">S2</strain>
        <tissue evidence="2">Leaf</tissue>
    </source>
</reference>
<evidence type="ECO:0000313" key="3">
    <source>
        <dbReference type="Proteomes" id="UP000327157"/>
    </source>
</evidence>
<feature type="chain" id="PRO_5024396436" evidence="1">
    <location>
        <begin position="27"/>
        <end position="187"/>
    </location>
</feature>
<name>A0A5N5FX17_9ROSA</name>
<gene>
    <name evidence="2" type="ORF">D8674_003839</name>
</gene>
<accession>A0A5N5FX17</accession>
<dbReference type="InterPro" id="IPR007541">
    <property type="entry name" value="Uncharacterised_BSP"/>
</dbReference>
<dbReference type="Pfam" id="PF04450">
    <property type="entry name" value="BSP"/>
    <property type="match status" value="1"/>
</dbReference>
<protein>
    <submittedName>
        <fullName evidence="2">Uncharacterized protein</fullName>
    </submittedName>
</protein>
<proteinExistence type="predicted"/>
<sequence length="187" mass="20724">MVPFHHICFLSLLITLAIGFLPGTHAVDYYVTNTAGGNPGGIRLNNEIGANYSRQTLISTTDFIWSFVSKVTLIVENIIGIAFTINNEIHVSASYIADGVLYYESTHVWQWNGNSQAPPGGGVVDIADYVRLKASYAPSHWVKPGQGDRWDQVLRNGLVAEMNKKLRSGYSNVDQLWSGYKAKYARN</sequence>
<organism evidence="2 3">
    <name type="scientific">Pyrus ussuriensis x Pyrus communis</name>
    <dbReference type="NCBI Taxonomy" id="2448454"/>
    <lineage>
        <taxon>Eukaryota</taxon>
        <taxon>Viridiplantae</taxon>
        <taxon>Streptophyta</taxon>
        <taxon>Embryophyta</taxon>
        <taxon>Tracheophyta</taxon>
        <taxon>Spermatophyta</taxon>
        <taxon>Magnoliopsida</taxon>
        <taxon>eudicotyledons</taxon>
        <taxon>Gunneridae</taxon>
        <taxon>Pentapetalae</taxon>
        <taxon>rosids</taxon>
        <taxon>fabids</taxon>
        <taxon>Rosales</taxon>
        <taxon>Rosaceae</taxon>
        <taxon>Amygdaloideae</taxon>
        <taxon>Maleae</taxon>
        <taxon>Pyrus</taxon>
    </lineage>
</organism>
<dbReference type="OrthoDB" id="891726at2759"/>
<keyword evidence="3" id="KW-1185">Reference proteome</keyword>
<reference evidence="3" key="2">
    <citation type="submission" date="2019-10" db="EMBL/GenBank/DDBJ databases">
        <title>A de novo genome assembly of a pear dwarfing rootstock.</title>
        <authorList>
            <person name="Wang F."/>
            <person name="Wang J."/>
            <person name="Li S."/>
            <person name="Zhang Y."/>
            <person name="Fang M."/>
            <person name="Ma L."/>
            <person name="Zhao Y."/>
            <person name="Jiang S."/>
        </authorList>
    </citation>
    <scope>NUCLEOTIDE SEQUENCE [LARGE SCALE GENOMIC DNA]</scope>
</reference>
<dbReference type="Proteomes" id="UP000327157">
    <property type="component" value="Chromosome 10"/>
</dbReference>